<dbReference type="FunFam" id="2.70.170.10:FF:000028">
    <property type="entry name" value="AcetylCholine Receptor"/>
    <property type="match status" value="1"/>
</dbReference>
<keyword evidence="1" id="KW-0472">Membrane</keyword>
<dbReference type="InterPro" id="IPR036734">
    <property type="entry name" value="Neur_chan_lig-bd_sf"/>
</dbReference>
<dbReference type="GO" id="GO:0004888">
    <property type="term" value="F:transmembrane signaling receptor activity"/>
    <property type="evidence" value="ECO:0007669"/>
    <property type="project" value="InterPro"/>
</dbReference>
<reference evidence="5" key="1">
    <citation type="submission" date="2025-08" db="UniProtKB">
        <authorList>
            <consortium name="RefSeq"/>
        </authorList>
    </citation>
    <scope>IDENTIFICATION</scope>
</reference>
<evidence type="ECO:0000256" key="2">
    <source>
        <dbReference type="SAM" id="SignalP"/>
    </source>
</evidence>
<dbReference type="GO" id="GO:0005230">
    <property type="term" value="F:extracellular ligand-gated monoatomic ion channel activity"/>
    <property type="evidence" value="ECO:0007669"/>
    <property type="project" value="InterPro"/>
</dbReference>
<dbReference type="GO" id="GO:0016020">
    <property type="term" value="C:membrane"/>
    <property type="evidence" value="ECO:0007669"/>
    <property type="project" value="InterPro"/>
</dbReference>
<dbReference type="InterPro" id="IPR006202">
    <property type="entry name" value="Neur_chan_lig-bd"/>
</dbReference>
<keyword evidence="1" id="KW-0812">Transmembrane</keyword>
<organism evidence="4 5">
    <name type="scientific">Galendromus occidentalis</name>
    <name type="common">western predatory mite</name>
    <dbReference type="NCBI Taxonomy" id="34638"/>
    <lineage>
        <taxon>Eukaryota</taxon>
        <taxon>Metazoa</taxon>
        <taxon>Ecdysozoa</taxon>
        <taxon>Arthropoda</taxon>
        <taxon>Chelicerata</taxon>
        <taxon>Arachnida</taxon>
        <taxon>Acari</taxon>
        <taxon>Parasitiformes</taxon>
        <taxon>Mesostigmata</taxon>
        <taxon>Gamasina</taxon>
        <taxon>Phytoseioidea</taxon>
        <taxon>Phytoseiidae</taxon>
        <taxon>Typhlodrominae</taxon>
        <taxon>Galendromus</taxon>
    </lineage>
</organism>
<sequence>MLLLSVAASVFVAFVSASPEEEKLLQSLLHDYSSITRPVLNVNDSLTVNLTYTLVDIDAVDVDSNEISVQGWLQMGWKDMQLRWDPSQHSGVKSLHVPCDTIWRPDIKVYNGPDAAMDSTLAIVYSDGNVLWVPPFKANIQCEMKPLWYPFDVQNCSIVLGSWTYDVSMVDLQIGAAQPTEFRKNKEWKLVALEHRRFEKKYNCCENVYPSIEAQITIRRHGCRNLLSKALPVAALAALGLMTMLIPAPRAEIRLLVVTLLIGSALIIADFSDAPDSFNAMSLFNFQMILVLAGCFLCNCIHLAILRGGFDASLLEKLAGLVSSNEKSENLITNVEQRYHRTLDTLFSMPLTFVLVMSISLFSLLPLLK</sequence>
<evidence type="ECO:0000313" key="4">
    <source>
        <dbReference type="Proteomes" id="UP000694867"/>
    </source>
</evidence>
<proteinExistence type="predicted"/>
<feature type="transmembrane region" description="Helical" evidence="1">
    <location>
        <begin position="284"/>
        <end position="306"/>
    </location>
</feature>
<feature type="domain" description="Neurotransmitter-gated ion-channel ligand-binding" evidence="3">
    <location>
        <begin position="21"/>
        <end position="221"/>
    </location>
</feature>
<feature type="signal peptide" evidence="2">
    <location>
        <begin position="1"/>
        <end position="17"/>
    </location>
</feature>
<dbReference type="SUPFAM" id="SSF63712">
    <property type="entry name" value="Nicotinic receptor ligand binding domain-like"/>
    <property type="match status" value="1"/>
</dbReference>
<feature type="transmembrane region" description="Helical" evidence="1">
    <location>
        <begin position="226"/>
        <end position="246"/>
    </location>
</feature>
<keyword evidence="2" id="KW-0732">Signal</keyword>
<keyword evidence="4" id="KW-1185">Reference proteome</keyword>
<name>A0AAJ6QQ33_9ACAR</name>
<feature type="transmembrane region" description="Helical" evidence="1">
    <location>
        <begin position="346"/>
        <end position="368"/>
    </location>
</feature>
<dbReference type="AlphaFoldDB" id="A0AAJ6QQ33"/>
<dbReference type="CDD" id="cd18997">
    <property type="entry name" value="LGIC_ECD_nAChR"/>
    <property type="match status" value="1"/>
</dbReference>
<dbReference type="InterPro" id="IPR006201">
    <property type="entry name" value="Neur_channel"/>
</dbReference>
<dbReference type="Proteomes" id="UP000694867">
    <property type="component" value="Unplaced"/>
</dbReference>
<feature type="transmembrane region" description="Helical" evidence="1">
    <location>
        <begin position="253"/>
        <end position="272"/>
    </location>
</feature>
<accession>A0AAJ6QQ33</accession>
<evidence type="ECO:0000256" key="1">
    <source>
        <dbReference type="SAM" id="Phobius"/>
    </source>
</evidence>
<dbReference type="PRINTS" id="PR00252">
    <property type="entry name" value="NRIONCHANNEL"/>
</dbReference>
<dbReference type="RefSeq" id="XP_003740161.2">
    <property type="nucleotide sequence ID" value="XM_003740113.2"/>
</dbReference>
<protein>
    <submittedName>
        <fullName evidence="5">Neuronal acetylcholine receptor subunit alpha-7</fullName>
    </submittedName>
</protein>
<keyword evidence="5" id="KW-0675">Receptor</keyword>
<dbReference type="Pfam" id="PF02931">
    <property type="entry name" value="Neur_chan_LBD"/>
    <property type="match status" value="1"/>
</dbReference>
<dbReference type="Gene3D" id="2.70.170.10">
    <property type="entry name" value="Neurotransmitter-gated ion-channel ligand-binding domain"/>
    <property type="match status" value="1"/>
</dbReference>
<dbReference type="GeneID" id="100899169"/>
<evidence type="ECO:0000313" key="5">
    <source>
        <dbReference type="RefSeq" id="XP_003740161.2"/>
    </source>
</evidence>
<gene>
    <name evidence="5" type="primary">LOC100899169</name>
</gene>
<keyword evidence="1" id="KW-1133">Transmembrane helix</keyword>
<evidence type="ECO:0000259" key="3">
    <source>
        <dbReference type="Pfam" id="PF02931"/>
    </source>
</evidence>
<dbReference type="KEGG" id="goe:100899169"/>
<dbReference type="PANTHER" id="PTHR18945">
    <property type="entry name" value="NEUROTRANSMITTER GATED ION CHANNEL"/>
    <property type="match status" value="1"/>
</dbReference>
<feature type="chain" id="PRO_5042595926" evidence="2">
    <location>
        <begin position="18"/>
        <end position="369"/>
    </location>
</feature>